<dbReference type="HOGENOM" id="CLU_017633_13_5_1"/>
<accession>A0A059EZ04</accession>
<keyword evidence="6" id="KW-0472">Membrane</keyword>
<dbReference type="STRING" id="1288291.A0A059EZ04"/>
<dbReference type="FunFam" id="1.10.287.110:FF:000001">
    <property type="entry name" value="Import inner membrane translocase subunit tim14"/>
    <property type="match status" value="1"/>
</dbReference>
<proteinExistence type="predicted"/>
<dbReference type="InterPro" id="IPR036869">
    <property type="entry name" value="J_dom_sf"/>
</dbReference>
<dbReference type="PANTHER" id="PTHR12763:SF28">
    <property type="entry name" value="GEO10507P1-RELATED"/>
    <property type="match status" value="1"/>
</dbReference>
<dbReference type="OrthoDB" id="240298at2759"/>
<evidence type="ECO:0000256" key="3">
    <source>
        <dbReference type="ARBA" id="ARBA00022792"/>
    </source>
</evidence>
<reference evidence="7 8" key="2">
    <citation type="submission" date="2014-03" db="EMBL/GenBank/DDBJ databases">
        <title>The Genome Sequence of Anncaliia algerae insect isolate PRA339.</title>
        <authorList>
            <consortium name="The Broad Institute Genome Sequencing Platform"/>
            <consortium name="The Broad Institute Genome Sequencing Center for Infectious Disease"/>
            <person name="Cuomo C."/>
            <person name="Becnel J."/>
            <person name="Sanscrainte N."/>
            <person name="Walker B."/>
            <person name="Young S.K."/>
            <person name="Zeng Q."/>
            <person name="Gargeya S."/>
            <person name="Fitzgerald M."/>
            <person name="Haas B."/>
            <person name="Abouelleil A."/>
            <person name="Alvarado L."/>
            <person name="Arachchi H.M."/>
            <person name="Berlin A.M."/>
            <person name="Chapman S.B."/>
            <person name="Dewar J."/>
            <person name="Goldberg J."/>
            <person name="Griggs A."/>
            <person name="Gujja S."/>
            <person name="Hansen M."/>
            <person name="Howarth C."/>
            <person name="Imamovic A."/>
            <person name="Larimer J."/>
            <person name="McCowan C."/>
            <person name="Murphy C."/>
            <person name="Neiman D."/>
            <person name="Pearson M."/>
            <person name="Priest M."/>
            <person name="Roberts A."/>
            <person name="Saif S."/>
            <person name="Shea T."/>
            <person name="Sisk P."/>
            <person name="Sykes S."/>
            <person name="Wortman J."/>
            <person name="Nusbaum C."/>
            <person name="Birren B."/>
        </authorList>
    </citation>
    <scope>NUCLEOTIDE SEQUENCE [LARGE SCALE GENOMIC DNA]</scope>
    <source>
        <strain evidence="7 8">PRA339</strain>
    </source>
</reference>
<evidence type="ECO:0000256" key="1">
    <source>
        <dbReference type="ARBA" id="ARBA00004273"/>
    </source>
</evidence>
<evidence type="ECO:0000313" key="8">
    <source>
        <dbReference type="Proteomes" id="UP000030655"/>
    </source>
</evidence>
<evidence type="ECO:0000313" key="7">
    <source>
        <dbReference type="EMBL" id="KCZ79956.1"/>
    </source>
</evidence>
<dbReference type="PANTHER" id="PTHR12763">
    <property type="match status" value="1"/>
</dbReference>
<evidence type="ECO:0000256" key="4">
    <source>
        <dbReference type="ARBA" id="ARBA00022989"/>
    </source>
</evidence>
<dbReference type="VEuPathDB" id="MicrosporidiaDB:H312_02645"/>
<gene>
    <name evidence="7" type="ORF">H312_02645</name>
</gene>
<keyword evidence="4" id="KW-1133">Transmembrane helix</keyword>
<evidence type="ECO:0000256" key="2">
    <source>
        <dbReference type="ARBA" id="ARBA00022692"/>
    </source>
</evidence>
<dbReference type="GO" id="GO:0030150">
    <property type="term" value="P:protein import into mitochondrial matrix"/>
    <property type="evidence" value="ECO:0007669"/>
    <property type="project" value="TreeGrafter"/>
</dbReference>
<keyword evidence="3" id="KW-0999">Mitochondrion inner membrane</keyword>
<dbReference type="EMBL" id="KK365215">
    <property type="protein sequence ID" value="KCZ79956.1"/>
    <property type="molecule type" value="Genomic_DNA"/>
</dbReference>
<comment type="subcellular location">
    <subcellularLocation>
        <location evidence="1">Mitochondrion inner membrane</location>
    </subcellularLocation>
</comment>
<reference evidence="8" key="1">
    <citation type="submission" date="2013-02" db="EMBL/GenBank/DDBJ databases">
        <authorList>
            <consortium name="The Broad Institute Genome Sequencing Platform"/>
            <person name="Cuomo C."/>
            <person name="Becnel J."/>
            <person name="Sanscrainte N."/>
            <person name="Walker B."/>
            <person name="Young S.K."/>
            <person name="Zeng Q."/>
            <person name="Gargeya S."/>
            <person name="Fitzgerald M."/>
            <person name="Haas B."/>
            <person name="Abouelleil A."/>
            <person name="Alvarado L."/>
            <person name="Arachchi H.M."/>
            <person name="Berlin A.M."/>
            <person name="Chapman S.B."/>
            <person name="Dewar J."/>
            <person name="Goldberg J."/>
            <person name="Griggs A."/>
            <person name="Gujja S."/>
            <person name="Hansen M."/>
            <person name="Howarth C."/>
            <person name="Imamovic A."/>
            <person name="Larimer J."/>
            <person name="McCowan C."/>
            <person name="Murphy C."/>
            <person name="Neiman D."/>
            <person name="Pearson M."/>
            <person name="Priest M."/>
            <person name="Roberts A."/>
            <person name="Saif S."/>
            <person name="Shea T."/>
            <person name="Sisk P."/>
            <person name="Sykes S."/>
            <person name="Wortman J."/>
            <person name="Nusbaum C."/>
            <person name="Birren B."/>
        </authorList>
    </citation>
    <scope>NUCLEOTIDE SEQUENCE [LARGE SCALE GENOMIC DNA]</scope>
    <source>
        <strain evidence="8">PRA339</strain>
    </source>
</reference>
<keyword evidence="2" id="KW-0812">Transmembrane</keyword>
<dbReference type="Proteomes" id="UP000030655">
    <property type="component" value="Unassembled WGS sequence"/>
</dbReference>
<dbReference type="GO" id="GO:0001671">
    <property type="term" value="F:ATPase activator activity"/>
    <property type="evidence" value="ECO:0007669"/>
    <property type="project" value="TreeGrafter"/>
</dbReference>
<name>A0A059EZ04_9MICR</name>
<evidence type="ECO:0008006" key="9">
    <source>
        <dbReference type="Google" id="ProtNLM"/>
    </source>
</evidence>
<dbReference type="Gene3D" id="1.10.287.110">
    <property type="entry name" value="DnaJ domain"/>
    <property type="match status" value="1"/>
</dbReference>
<organism evidence="7 8">
    <name type="scientific">Anncaliia algerae PRA339</name>
    <dbReference type="NCBI Taxonomy" id="1288291"/>
    <lineage>
        <taxon>Eukaryota</taxon>
        <taxon>Fungi</taxon>
        <taxon>Fungi incertae sedis</taxon>
        <taxon>Microsporidia</taxon>
        <taxon>Tubulinosematoidea</taxon>
        <taxon>Tubulinosematidae</taxon>
        <taxon>Anncaliia</taxon>
    </lineage>
</organism>
<sequence length="80" mass="9210">MIEKVLHSSILNIFKKKLYGFKPIMDKSEAKLILNIRKTDLNSVNNAYRKEILLMHPDNGGSKYIASKIHEAKDILLNNK</sequence>
<keyword evidence="8" id="KW-1185">Reference proteome</keyword>
<dbReference type="GO" id="GO:0001405">
    <property type="term" value="C:PAM complex, Tim23 associated import motor"/>
    <property type="evidence" value="ECO:0007669"/>
    <property type="project" value="TreeGrafter"/>
</dbReference>
<dbReference type="SUPFAM" id="SSF46565">
    <property type="entry name" value="Chaperone J-domain"/>
    <property type="match status" value="1"/>
</dbReference>
<evidence type="ECO:0000256" key="5">
    <source>
        <dbReference type="ARBA" id="ARBA00023128"/>
    </source>
</evidence>
<keyword evidence="5" id="KW-0496">Mitochondrion</keyword>
<protein>
    <recommendedName>
        <fullName evidence="9">J domain-containing protein</fullName>
    </recommendedName>
</protein>
<dbReference type="AlphaFoldDB" id="A0A059EZ04"/>
<evidence type="ECO:0000256" key="6">
    <source>
        <dbReference type="ARBA" id="ARBA00023136"/>
    </source>
</evidence>